<proteinExistence type="inferred from homology"/>
<evidence type="ECO:0000313" key="5">
    <source>
        <dbReference type="EMBL" id="MBO0513839.1"/>
    </source>
</evidence>
<dbReference type="InterPro" id="IPR051448">
    <property type="entry name" value="CdaR-like_regulators"/>
</dbReference>
<feature type="domain" description="PucR C-terminal helix-turn-helix" evidence="3">
    <location>
        <begin position="511"/>
        <end position="569"/>
    </location>
</feature>
<dbReference type="InterPro" id="IPR012914">
    <property type="entry name" value="PucR_dom"/>
</dbReference>
<feature type="domain" description="Purine catabolism PurC-like" evidence="2">
    <location>
        <begin position="74"/>
        <end position="190"/>
    </location>
</feature>
<dbReference type="Pfam" id="PF17853">
    <property type="entry name" value="GGDEF_2"/>
    <property type="match status" value="1"/>
</dbReference>
<dbReference type="Gene3D" id="1.10.10.2840">
    <property type="entry name" value="PucR C-terminal helix-turn-helix domain"/>
    <property type="match status" value="1"/>
</dbReference>
<keyword evidence="6" id="KW-1185">Reference proteome</keyword>
<evidence type="ECO:0000313" key="6">
    <source>
        <dbReference type="Proteomes" id="UP000664167"/>
    </source>
</evidence>
<comment type="similarity">
    <text evidence="1">Belongs to the CdaR family.</text>
</comment>
<dbReference type="EMBL" id="JAFLRJ010000167">
    <property type="protein sequence ID" value="MBO0513839.1"/>
    <property type="molecule type" value="Genomic_DNA"/>
</dbReference>
<dbReference type="PANTHER" id="PTHR33744:SF1">
    <property type="entry name" value="DNA-BINDING TRANSCRIPTIONAL ACTIVATOR ADER"/>
    <property type="match status" value="1"/>
</dbReference>
<evidence type="ECO:0000259" key="2">
    <source>
        <dbReference type="Pfam" id="PF07905"/>
    </source>
</evidence>
<accession>A0A939F8X2</accession>
<dbReference type="Pfam" id="PF13556">
    <property type="entry name" value="HTH_30"/>
    <property type="match status" value="1"/>
</dbReference>
<dbReference type="PANTHER" id="PTHR33744">
    <property type="entry name" value="CARBOHYDRATE DIACID REGULATOR"/>
    <property type="match status" value="1"/>
</dbReference>
<dbReference type="InterPro" id="IPR042070">
    <property type="entry name" value="PucR_C-HTH_sf"/>
</dbReference>
<comment type="caution">
    <text evidence="5">The sequence shown here is derived from an EMBL/GenBank/DDBJ whole genome shotgun (WGS) entry which is preliminary data.</text>
</comment>
<dbReference type="InterPro" id="IPR025736">
    <property type="entry name" value="PucR_C-HTH_dom"/>
</dbReference>
<dbReference type="Proteomes" id="UP000664167">
    <property type="component" value="Unassembled WGS sequence"/>
</dbReference>
<evidence type="ECO:0000259" key="3">
    <source>
        <dbReference type="Pfam" id="PF13556"/>
    </source>
</evidence>
<reference evidence="5" key="1">
    <citation type="submission" date="2021-03" db="EMBL/GenBank/DDBJ databases">
        <title>Streptomyces poriferae sp. nov., a novel marine sponge-derived Actinobacteria species with anti-MRSA activity.</title>
        <authorList>
            <person name="Sandoval-Powers M."/>
            <person name="Kralova S."/>
            <person name="Nguyen G.-S."/>
            <person name="Fawwal D."/>
            <person name="Degnes K."/>
            <person name="Klinkenberg G."/>
            <person name="Sletta H."/>
            <person name="Wentzel A."/>
            <person name="Liles M.R."/>
        </authorList>
    </citation>
    <scope>NUCLEOTIDE SEQUENCE</scope>
    <source>
        <strain evidence="5">DSM 41794</strain>
    </source>
</reference>
<dbReference type="InterPro" id="IPR041522">
    <property type="entry name" value="CdaR_GGDEF"/>
</dbReference>
<dbReference type="AlphaFoldDB" id="A0A939F8X2"/>
<feature type="domain" description="CdaR GGDEF-like" evidence="4">
    <location>
        <begin position="337"/>
        <end position="457"/>
    </location>
</feature>
<gene>
    <name evidence="5" type="ORF">J0695_18850</name>
</gene>
<name>A0A939F8X2_9ACTN</name>
<evidence type="ECO:0000259" key="4">
    <source>
        <dbReference type="Pfam" id="PF17853"/>
    </source>
</evidence>
<sequence>MTAGRTRPRFRPVNVPLPARTPFTHASDLLIVKGVAGTAHLSSAAPSVPPSPLSLPVEPPGADPFPGVGITVAEALALPCLAGARLVAGRQGAERRVRVVNIMEVPDIVRWMRGGELLLTTAYALRGDEDALSALVPSLAARGLAGLGVKVGPYLPRLPRAMLEAADELGFPVVELPGEVMFNDILAEVIGTVLNRRALSLERSQKVHEKLTTALLRDGSYQELTSVLADLAHCPAAVLGPDGTVLASAGDPPDDAEVSTQRAIGANARPFAAHASAALGRVALWCGQPPTEDQLAALEHAATLAGMVAVQERAVAGRERRSRALLLTELVSAAPQDRAETARRAAAMGWELQVPRAAVLVELGDVRESPGTAELSPEERLLPFVRAIVGPRAIGWGVSSGLALLVEPGESLHTVVRAVYDAVSTALPKARVRVAAGGVQADFADLHLSYREAVATMTLGRELHGTDFVCEHRDLGVYRLLNQLPGRELTRLVEEALGTLLAYDSLHEGSLVHSLGVYLARDRNGVEAAELLHIHYNTLRYRLKQIERLTGGFDRDPMSRLQTELAVHAHRLLTARARG</sequence>
<dbReference type="Pfam" id="PF07905">
    <property type="entry name" value="PucR"/>
    <property type="match status" value="1"/>
</dbReference>
<protein>
    <submittedName>
        <fullName evidence="5">PucR family transcriptional regulator ligand-binding domain-containing protein</fullName>
    </submittedName>
</protein>
<evidence type="ECO:0000256" key="1">
    <source>
        <dbReference type="ARBA" id="ARBA00006754"/>
    </source>
</evidence>
<organism evidence="5 6">
    <name type="scientific">Streptomyces beijiangensis</name>
    <dbReference type="NCBI Taxonomy" id="163361"/>
    <lineage>
        <taxon>Bacteria</taxon>
        <taxon>Bacillati</taxon>
        <taxon>Actinomycetota</taxon>
        <taxon>Actinomycetes</taxon>
        <taxon>Kitasatosporales</taxon>
        <taxon>Streptomycetaceae</taxon>
        <taxon>Streptomyces</taxon>
    </lineage>
</organism>